<gene>
    <name evidence="7" type="ORF">CAPTEDRAFT_212428</name>
</gene>
<protein>
    <recommendedName>
        <fullName evidence="10">ADP,ATP carrier protein</fullName>
    </recommendedName>
</protein>
<evidence type="ECO:0000313" key="9">
    <source>
        <dbReference type="Proteomes" id="UP000014760"/>
    </source>
</evidence>
<feature type="transmembrane region" description="Helical" evidence="6">
    <location>
        <begin position="287"/>
        <end position="309"/>
    </location>
</feature>
<reference evidence="9" key="1">
    <citation type="submission" date="2012-12" db="EMBL/GenBank/DDBJ databases">
        <authorList>
            <person name="Hellsten U."/>
            <person name="Grimwood J."/>
            <person name="Chapman J.A."/>
            <person name="Shapiro H."/>
            <person name="Aerts A."/>
            <person name="Otillar R.P."/>
            <person name="Terry A.Y."/>
            <person name="Boore J.L."/>
            <person name="Simakov O."/>
            <person name="Marletaz F."/>
            <person name="Cho S.-J."/>
            <person name="Edsinger-Gonzales E."/>
            <person name="Havlak P."/>
            <person name="Kuo D.-H."/>
            <person name="Larsson T."/>
            <person name="Lv J."/>
            <person name="Arendt D."/>
            <person name="Savage R."/>
            <person name="Osoegawa K."/>
            <person name="de Jong P."/>
            <person name="Lindberg D.R."/>
            <person name="Seaver E.C."/>
            <person name="Weisblat D.A."/>
            <person name="Putnam N.H."/>
            <person name="Grigoriev I.V."/>
            <person name="Rokhsar D.S."/>
        </authorList>
    </citation>
    <scope>NUCLEOTIDE SEQUENCE</scope>
    <source>
        <strain evidence="9">I ESC-2004</strain>
    </source>
</reference>
<dbReference type="STRING" id="283909.R7UG02"/>
<dbReference type="AlphaFoldDB" id="R7UG02"/>
<dbReference type="EMBL" id="AMQN01008951">
    <property type="status" value="NOT_ANNOTATED_CDS"/>
    <property type="molecule type" value="Genomic_DNA"/>
</dbReference>
<evidence type="ECO:0000256" key="1">
    <source>
        <dbReference type="ARBA" id="ARBA00004141"/>
    </source>
</evidence>
<dbReference type="PANTHER" id="PTHR19444:SF13">
    <property type="entry name" value="PROTEIN UNC-93 HOMOLOG A"/>
    <property type="match status" value="1"/>
</dbReference>
<dbReference type="EMBL" id="AMQN01008952">
    <property type="status" value="NOT_ANNOTATED_CDS"/>
    <property type="molecule type" value="Genomic_DNA"/>
</dbReference>
<feature type="transmembrane region" description="Helical" evidence="6">
    <location>
        <begin position="315"/>
        <end position="332"/>
    </location>
</feature>
<dbReference type="EnsemblMetazoa" id="CapteT212428">
    <property type="protein sequence ID" value="CapteP212428"/>
    <property type="gene ID" value="CapteG212428"/>
</dbReference>
<dbReference type="Proteomes" id="UP000014760">
    <property type="component" value="Unassembled WGS sequence"/>
</dbReference>
<evidence type="ECO:0008006" key="10">
    <source>
        <dbReference type="Google" id="ProtNLM"/>
    </source>
</evidence>
<dbReference type="SUPFAM" id="SSF103473">
    <property type="entry name" value="MFS general substrate transporter"/>
    <property type="match status" value="1"/>
</dbReference>
<dbReference type="InterPro" id="IPR051951">
    <property type="entry name" value="UNC-93_regulatory"/>
</dbReference>
<dbReference type="EMBL" id="AMQN01008953">
    <property type="status" value="NOT_ANNOTATED_CDS"/>
    <property type="molecule type" value="Genomic_DNA"/>
</dbReference>
<dbReference type="Pfam" id="PF05978">
    <property type="entry name" value="UNC-93"/>
    <property type="match status" value="1"/>
</dbReference>
<accession>R7UG02</accession>
<reference evidence="8" key="3">
    <citation type="submission" date="2015-06" db="UniProtKB">
        <authorList>
            <consortium name="EnsemblMetazoa"/>
        </authorList>
    </citation>
    <scope>IDENTIFICATION</scope>
</reference>
<comment type="similarity">
    <text evidence="2">Belongs to the unc-93 family.</text>
</comment>
<dbReference type="EMBL" id="KB304240">
    <property type="protein sequence ID" value="ELU02217.1"/>
    <property type="molecule type" value="Genomic_DNA"/>
</dbReference>
<feature type="transmembrane region" description="Helical" evidence="6">
    <location>
        <begin position="53"/>
        <end position="73"/>
    </location>
</feature>
<dbReference type="InterPro" id="IPR036259">
    <property type="entry name" value="MFS_trans_sf"/>
</dbReference>
<evidence type="ECO:0000256" key="3">
    <source>
        <dbReference type="ARBA" id="ARBA00022692"/>
    </source>
</evidence>
<dbReference type="HOGENOM" id="CLU_025356_1_1_1"/>
<dbReference type="Gene3D" id="1.20.1250.20">
    <property type="entry name" value="MFS general substrate transporter like domains"/>
    <property type="match status" value="1"/>
</dbReference>
<keyword evidence="5 6" id="KW-0472">Membrane</keyword>
<evidence type="ECO:0000313" key="8">
    <source>
        <dbReference type="EnsemblMetazoa" id="CapteP212428"/>
    </source>
</evidence>
<feature type="transmembrane region" description="Helical" evidence="6">
    <location>
        <begin position="153"/>
        <end position="176"/>
    </location>
</feature>
<evidence type="ECO:0000256" key="5">
    <source>
        <dbReference type="ARBA" id="ARBA00023136"/>
    </source>
</evidence>
<dbReference type="InterPro" id="IPR010291">
    <property type="entry name" value="Ion_channel_UNC-93"/>
</dbReference>
<dbReference type="OrthoDB" id="78663at2759"/>
<keyword evidence="4 6" id="KW-1133">Transmembrane helix</keyword>
<evidence type="ECO:0000256" key="6">
    <source>
        <dbReference type="SAM" id="Phobius"/>
    </source>
</evidence>
<proteinExistence type="inferred from homology"/>
<feature type="transmembrane region" description="Helical" evidence="6">
    <location>
        <begin position="244"/>
        <end position="266"/>
    </location>
</feature>
<keyword evidence="9" id="KW-1185">Reference proteome</keyword>
<dbReference type="OMA" id="NGSHIAH"/>
<evidence type="ECO:0000313" key="7">
    <source>
        <dbReference type="EMBL" id="ELU02217.1"/>
    </source>
</evidence>
<comment type="subcellular location">
    <subcellularLocation>
        <location evidence="1">Membrane</location>
        <topology evidence="1">Multi-pass membrane protein</topology>
    </subcellularLocation>
</comment>
<name>R7UG02_CAPTE</name>
<evidence type="ECO:0000256" key="2">
    <source>
        <dbReference type="ARBA" id="ARBA00009172"/>
    </source>
</evidence>
<feature type="transmembrane region" description="Helical" evidence="6">
    <location>
        <begin position="85"/>
        <end position="104"/>
    </location>
</feature>
<reference evidence="7 9" key="2">
    <citation type="journal article" date="2013" name="Nature">
        <title>Insights into bilaterian evolution from three spiralian genomes.</title>
        <authorList>
            <person name="Simakov O."/>
            <person name="Marletaz F."/>
            <person name="Cho S.J."/>
            <person name="Edsinger-Gonzales E."/>
            <person name="Havlak P."/>
            <person name="Hellsten U."/>
            <person name="Kuo D.H."/>
            <person name="Larsson T."/>
            <person name="Lv J."/>
            <person name="Arendt D."/>
            <person name="Savage R."/>
            <person name="Osoegawa K."/>
            <person name="de Jong P."/>
            <person name="Grimwood J."/>
            <person name="Chapman J.A."/>
            <person name="Shapiro H."/>
            <person name="Aerts A."/>
            <person name="Otillar R.P."/>
            <person name="Terry A.Y."/>
            <person name="Boore J.L."/>
            <person name="Grigoriev I.V."/>
            <person name="Lindberg D.R."/>
            <person name="Seaver E.C."/>
            <person name="Weisblat D.A."/>
            <person name="Putnam N.H."/>
            <person name="Rokhsar D.S."/>
        </authorList>
    </citation>
    <scope>NUCLEOTIDE SEQUENCE</scope>
    <source>
        <strain evidence="7 9">I ESC-2004</strain>
    </source>
</reference>
<organism evidence="7">
    <name type="scientific">Capitella teleta</name>
    <name type="common">Polychaete worm</name>
    <dbReference type="NCBI Taxonomy" id="283909"/>
    <lineage>
        <taxon>Eukaryota</taxon>
        <taxon>Metazoa</taxon>
        <taxon>Spiralia</taxon>
        <taxon>Lophotrochozoa</taxon>
        <taxon>Annelida</taxon>
        <taxon>Polychaeta</taxon>
        <taxon>Sedentaria</taxon>
        <taxon>Scolecida</taxon>
        <taxon>Capitellidae</taxon>
        <taxon>Capitella</taxon>
    </lineage>
</organism>
<keyword evidence="3 6" id="KW-0812">Transmembrane</keyword>
<feature type="transmembrane region" description="Helical" evidence="6">
    <location>
        <begin position="20"/>
        <end position="41"/>
    </location>
</feature>
<dbReference type="PANTHER" id="PTHR19444">
    <property type="entry name" value="UNC-93 RELATED"/>
    <property type="match status" value="1"/>
</dbReference>
<sequence>MKNVQSNIAQNAIKAEKRKIIKNVLLVSLSFLLTFAAFLELRRLQSSLNRVDGLGVINTTIMCASLVMTCLFVPKMMTTRVGPKWTMSLSFCGYIIWIAVNGYAQWYTMVPASIVAGICIVPLWTAQSEYFTKMAEKYADLNQENKQDVMGRFFVYFFMCFQMANIFGSGISSTLLNPTQIPDNNATFSSEGVHSSDIQSRCSANDFPSASSAIYDMPNFSHPPSETVRYANSKFHLIEFYQKVWTMVGIYTAGAIVAVLIVDMFVDRIPKCMQLYGSMFERESEPALWNYSIWQSIGFMVANACSIFIAWRIKIISLLIMLFVGNAFYLVVEIESRKYVNRNQIKEPEKS</sequence>
<dbReference type="GO" id="GO:0016020">
    <property type="term" value="C:membrane"/>
    <property type="evidence" value="ECO:0007669"/>
    <property type="project" value="UniProtKB-SubCell"/>
</dbReference>
<evidence type="ECO:0000256" key="4">
    <source>
        <dbReference type="ARBA" id="ARBA00022989"/>
    </source>
</evidence>
<feature type="transmembrane region" description="Helical" evidence="6">
    <location>
        <begin position="110"/>
        <end position="132"/>
    </location>
</feature>